<organism evidence="3 4">
    <name type="scientific">Oldenlandia corymbosa var. corymbosa</name>
    <dbReference type="NCBI Taxonomy" id="529605"/>
    <lineage>
        <taxon>Eukaryota</taxon>
        <taxon>Viridiplantae</taxon>
        <taxon>Streptophyta</taxon>
        <taxon>Embryophyta</taxon>
        <taxon>Tracheophyta</taxon>
        <taxon>Spermatophyta</taxon>
        <taxon>Magnoliopsida</taxon>
        <taxon>eudicotyledons</taxon>
        <taxon>Gunneridae</taxon>
        <taxon>Pentapetalae</taxon>
        <taxon>asterids</taxon>
        <taxon>lamiids</taxon>
        <taxon>Gentianales</taxon>
        <taxon>Rubiaceae</taxon>
        <taxon>Rubioideae</taxon>
        <taxon>Spermacoceae</taxon>
        <taxon>Hedyotis-Oldenlandia complex</taxon>
        <taxon>Oldenlandia</taxon>
    </lineage>
</organism>
<gene>
    <name evidence="3" type="ORF">OLC1_LOCUS8217</name>
</gene>
<accession>A0AAV1CQK1</accession>
<dbReference type="Proteomes" id="UP001161247">
    <property type="component" value="Chromosome 3"/>
</dbReference>
<evidence type="ECO:0000259" key="1">
    <source>
        <dbReference type="Pfam" id="PF05003"/>
    </source>
</evidence>
<dbReference type="EMBL" id="OX459120">
    <property type="protein sequence ID" value="CAI9097841.1"/>
    <property type="molecule type" value="Genomic_DNA"/>
</dbReference>
<sequence length="573" mass="65360">MADLLRSLLKGSPWKSQASGPEIGILSFEVASLMSKLANLWHCLEDGEIIRLKEEFANSVGIKMFVSEDVDYLMDLAVLEVMENLGCVARAVVLLGRKCDDPTYHNLKPVFEDPGEINLKWSRWEYRLKKMERKVKKMERFVAATSQLYQELEVLAELEQTLRRMRANPEPNHVKLYEFQQKVMWQRQEIKNLRDMSPWVRTYDYTVRLLLRSIFTIFARIKLVRGVDKNEAGDKVLDRFPDSASCLVRSSSLSASLQSSSHPSQRNQVRCYSAHLGRNSSNLESAGEKNRTNYRKLHRRKTSMVFGGKHQQVKSIGLARVGPFKGCMPGSSDSPVLATTLPSISDILSSNGVSTQEMNKMRCMGTYSQPSKGTISSRVIFPNFSHKIIIPSPSTLGHAALTLRYANIIILIEKLIAAPHLISMDARDDLYNMLPASIRASLRKKLKLFTKTYTSSVYDAALAAEWRLISSRILDWLLPLAYSTIKWHSERNFEKQHMTPGTNVLLVQTLYFADQVKTEAATTELLMGLTYISRYCQEHKERPSFLDSSCKRPSDVYLYDKINNSHSMINEYM</sequence>
<dbReference type="InterPro" id="IPR007700">
    <property type="entry name" value="DUF668"/>
</dbReference>
<feature type="domain" description="DUF668" evidence="1">
    <location>
        <begin position="395"/>
        <end position="486"/>
    </location>
</feature>
<dbReference type="PANTHER" id="PTHR31371">
    <property type="entry name" value="BNAC09G50660D PROTEIN"/>
    <property type="match status" value="1"/>
</dbReference>
<keyword evidence="4" id="KW-1185">Reference proteome</keyword>
<dbReference type="GO" id="GO:0045927">
    <property type="term" value="P:positive regulation of growth"/>
    <property type="evidence" value="ECO:0007669"/>
    <property type="project" value="InterPro"/>
</dbReference>
<proteinExistence type="predicted"/>
<evidence type="ECO:0000313" key="4">
    <source>
        <dbReference type="Proteomes" id="UP001161247"/>
    </source>
</evidence>
<dbReference type="PANTHER" id="PTHR31371:SF4">
    <property type="entry name" value="DUF668 DOMAIN-CONTAINING PROTEIN"/>
    <property type="match status" value="1"/>
</dbReference>
<reference evidence="3" key="1">
    <citation type="submission" date="2023-03" db="EMBL/GenBank/DDBJ databases">
        <authorList>
            <person name="Julca I."/>
        </authorList>
    </citation>
    <scope>NUCLEOTIDE SEQUENCE</scope>
</reference>
<dbReference type="AlphaFoldDB" id="A0AAV1CQK1"/>
<dbReference type="InterPro" id="IPR021864">
    <property type="entry name" value="DUF3475"/>
</dbReference>
<protein>
    <submittedName>
        <fullName evidence="3">OLC1v1034351C1</fullName>
    </submittedName>
</protein>
<dbReference type="Pfam" id="PF05003">
    <property type="entry name" value="DUF668"/>
    <property type="match status" value="1"/>
</dbReference>
<name>A0AAV1CQK1_OLDCO</name>
<evidence type="ECO:0000313" key="3">
    <source>
        <dbReference type="EMBL" id="CAI9097841.1"/>
    </source>
</evidence>
<evidence type="ECO:0000259" key="2">
    <source>
        <dbReference type="Pfam" id="PF11961"/>
    </source>
</evidence>
<feature type="domain" description="DUF3475" evidence="2">
    <location>
        <begin position="25"/>
        <end position="80"/>
    </location>
</feature>
<dbReference type="Pfam" id="PF11961">
    <property type="entry name" value="DUF3475"/>
    <property type="match status" value="1"/>
</dbReference>